<protein>
    <submittedName>
        <fullName evidence="1">LysR family transcriptional regulator</fullName>
    </submittedName>
</protein>
<dbReference type="Proteomes" id="UP000466692">
    <property type="component" value="Unassembled WGS sequence"/>
</dbReference>
<sequence>MDIRHLQYFIEVSRFSSFTKAAEHLFITQPTISKMIKNLEMDLGVELFDRSKKQLVLTDAGRIILEQAQTIDKAFQNLETEVDNLLGLNKGHIRIGLPPIIDSHKFMDLLRSFHDQYPNITFQLVEDGSKRVEDDVRQDQLDIGIVVLPTQEDIFHYFPFIKEDIKLVVPPSHPLAHRQEVELEALRQEAFIMFNNGFVLHDRILSSCNQAGFNPYIISESSQWYLIEEMVASDLGVALLPESICNHLQRNLVTINVTNPSIPYHLAMIWQKDQYLSYATKEWLRFTQDKLSDDTTNA</sequence>
<evidence type="ECO:0000313" key="2">
    <source>
        <dbReference type="Proteomes" id="UP000466692"/>
    </source>
</evidence>
<keyword evidence="2" id="KW-1185">Reference proteome</keyword>
<comment type="caution">
    <text evidence="1">The sequence shown here is derived from an EMBL/GenBank/DDBJ whole genome shotgun (WGS) entry which is preliminary data.</text>
</comment>
<proteinExistence type="predicted"/>
<reference evidence="1" key="1">
    <citation type="submission" date="2019-11" db="EMBL/GenBank/DDBJ databases">
        <title>Genome sequences of 17 halophilic strains isolated from different environments.</title>
        <authorList>
            <person name="Furrow R.E."/>
        </authorList>
    </citation>
    <scope>NUCLEOTIDE SEQUENCE</scope>
    <source>
        <strain evidence="1">22510_22_Filter</strain>
    </source>
</reference>
<gene>
    <name evidence="1" type="ORF">GLW08_13435</name>
</gene>
<organism evidence="1 2">
    <name type="scientific">Pontibacillus yanchengensis</name>
    <dbReference type="NCBI Taxonomy" id="462910"/>
    <lineage>
        <taxon>Bacteria</taxon>
        <taxon>Bacillati</taxon>
        <taxon>Bacillota</taxon>
        <taxon>Bacilli</taxon>
        <taxon>Bacillales</taxon>
        <taxon>Bacillaceae</taxon>
        <taxon>Pontibacillus</taxon>
    </lineage>
</organism>
<evidence type="ECO:0000313" key="1">
    <source>
        <dbReference type="EMBL" id="MYL54332.1"/>
    </source>
</evidence>
<dbReference type="EMBL" id="WMEU01000004">
    <property type="protein sequence ID" value="MYL54332.1"/>
    <property type="molecule type" value="Genomic_DNA"/>
</dbReference>
<accession>A0ACC7VHT4</accession>
<name>A0ACC7VHT4_9BACI</name>